<evidence type="ECO:0000256" key="2">
    <source>
        <dbReference type="ARBA" id="ARBA00006214"/>
    </source>
</evidence>
<dbReference type="InterPro" id="IPR041714">
    <property type="entry name" value="VKOR_Actinobacteria"/>
</dbReference>
<feature type="transmembrane region" description="Helical" evidence="10">
    <location>
        <begin position="108"/>
        <end position="127"/>
    </location>
</feature>
<feature type="transmembrane region" description="Helical" evidence="10">
    <location>
        <begin position="133"/>
        <end position="160"/>
    </location>
</feature>
<name>A0A1M6CF78_9ACTN</name>
<evidence type="ECO:0000256" key="7">
    <source>
        <dbReference type="ARBA" id="ARBA00023136"/>
    </source>
</evidence>
<dbReference type="CDD" id="cd12922">
    <property type="entry name" value="VKOR_5"/>
    <property type="match status" value="1"/>
</dbReference>
<dbReference type="Gene3D" id="1.20.1440.130">
    <property type="entry name" value="VKOR domain"/>
    <property type="match status" value="1"/>
</dbReference>
<dbReference type="InterPro" id="IPR012932">
    <property type="entry name" value="VKOR"/>
</dbReference>
<evidence type="ECO:0000313" key="12">
    <source>
        <dbReference type="EMBL" id="SHI59358.1"/>
    </source>
</evidence>
<keyword evidence="5 10" id="KW-1133">Transmembrane helix</keyword>
<keyword evidence="7 10" id="KW-0472">Membrane</keyword>
<comment type="similarity">
    <text evidence="2">Belongs to the VKOR family.</text>
</comment>
<dbReference type="EMBL" id="FQZG01000009">
    <property type="protein sequence ID" value="SHI59358.1"/>
    <property type="molecule type" value="Genomic_DNA"/>
</dbReference>
<evidence type="ECO:0000256" key="10">
    <source>
        <dbReference type="SAM" id="Phobius"/>
    </source>
</evidence>
<evidence type="ECO:0000313" key="13">
    <source>
        <dbReference type="Proteomes" id="UP000184512"/>
    </source>
</evidence>
<feature type="transmembrane region" description="Helical" evidence="10">
    <location>
        <begin position="181"/>
        <end position="201"/>
    </location>
</feature>
<dbReference type="GO" id="GO:0048038">
    <property type="term" value="F:quinone binding"/>
    <property type="evidence" value="ECO:0007669"/>
    <property type="project" value="UniProtKB-KW"/>
</dbReference>
<dbReference type="RefSeq" id="WP_073186155.1">
    <property type="nucleotide sequence ID" value="NZ_FQZG01000009.1"/>
</dbReference>
<dbReference type="STRING" id="1123357.SAMN02745244_00674"/>
<evidence type="ECO:0000256" key="8">
    <source>
        <dbReference type="ARBA" id="ARBA00023157"/>
    </source>
</evidence>
<feature type="domain" description="Vitamin K epoxide reductase" evidence="11">
    <location>
        <begin position="18"/>
        <end position="159"/>
    </location>
</feature>
<gene>
    <name evidence="12" type="ORF">SAMN02745244_00674</name>
</gene>
<evidence type="ECO:0000256" key="9">
    <source>
        <dbReference type="ARBA" id="ARBA00023284"/>
    </source>
</evidence>
<comment type="subcellular location">
    <subcellularLocation>
        <location evidence="1">Membrane</location>
        <topology evidence="1">Multi-pass membrane protein</topology>
    </subcellularLocation>
</comment>
<keyword evidence="6" id="KW-0560">Oxidoreductase</keyword>
<dbReference type="Pfam" id="PF07884">
    <property type="entry name" value="VKOR"/>
    <property type="match status" value="1"/>
</dbReference>
<proteinExistence type="inferred from homology"/>
<evidence type="ECO:0000256" key="5">
    <source>
        <dbReference type="ARBA" id="ARBA00022989"/>
    </source>
</evidence>
<evidence type="ECO:0000256" key="4">
    <source>
        <dbReference type="ARBA" id="ARBA00022719"/>
    </source>
</evidence>
<keyword evidence="9" id="KW-0676">Redox-active center</keyword>
<feature type="transmembrane region" description="Helical" evidence="10">
    <location>
        <begin position="81"/>
        <end position="101"/>
    </location>
</feature>
<dbReference type="Proteomes" id="UP000184512">
    <property type="component" value="Unassembled WGS sequence"/>
</dbReference>
<evidence type="ECO:0000256" key="3">
    <source>
        <dbReference type="ARBA" id="ARBA00022692"/>
    </source>
</evidence>
<evidence type="ECO:0000256" key="1">
    <source>
        <dbReference type="ARBA" id="ARBA00004141"/>
    </source>
</evidence>
<organism evidence="12 13">
    <name type="scientific">Tessaracoccus bendigoensis DSM 12906</name>
    <dbReference type="NCBI Taxonomy" id="1123357"/>
    <lineage>
        <taxon>Bacteria</taxon>
        <taxon>Bacillati</taxon>
        <taxon>Actinomycetota</taxon>
        <taxon>Actinomycetes</taxon>
        <taxon>Propionibacteriales</taxon>
        <taxon>Propionibacteriaceae</taxon>
        <taxon>Tessaracoccus</taxon>
    </lineage>
</organism>
<dbReference type="GO" id="GO:0016020">
    <property type="term" value="C:membrane"/>
    <property type="evidence" value="ECO:0007669"/>
    <property type="project" value="UniProtKB-SubCell"/>
</dbReference>
<sequence>MTTSDDLLERIHRFRQTDRWIFSTMLFSACLSLYASFVLSTDAVRLAANPKVGLPCNLNEVINCSAVARSWQAGLFGFPNAFLGLMAEPVVITIAVASLAGVRFPRGFMLAAQIVYGLGFVFAYWLFFESTFVIGALCPWCLLVTVSTTLVFASLTHVNLRDNNLFLPTSLHKTLTKGLRLGVDNLLVVLWLGAITTLVLAKYGPALFG</sequence>
<feature type="transmembrane region" description="Helical" evidence="10">
    <location>
        <begin position="20"/>
        <end position="39"/>
    </location>
</feature>
<accession>A0A1M6CF78</accession>
<dbReference type="GO" id="GO:0016491">
    <property type="term" value="F:oxidoreductase activity"/>
    <property type="evidence" value="ECO:0007669"/>
    <property type="project" value="UniProtKB-KW"/>
</dbReference>
<dbReference type="AlphaFoldDB" id="A0A1M6CF78"/>
<evidence type="ECO:0000256" key="6">
    <source>
        <dbReference type="ARBA" id="ARBA00023002"/>
    </source>
</evidence>
<keyword evidence="4" id="KW-0874">Quinone</keyword>
<dbReference type="InterPro" id="IPR038354">
    <property type="entry name" value="VKOR_sf"/>
</dbReference>
<evidence type="ECO:0000259" key="11">
    <source>
        <dbReference type="SMART" id="SM00756"/>
    </source>
</evidence>
<keyword evidence="13" id="KW-1185">Reference proteome</keyword>
<reference evidence="12 13" key="1">
    <citation type="submission" date="2016-11" db="EMBL/GenBank/DDBJ databases">
        <authorList>
            <person name="Jaros S."/>
            <person name="Januszkiewicz K."/>
            <person name="Wedrychowicz H."/>
        </authorList>
    </citation>
    <scope>NUCLEOTIDE SEQUENCE [LARGE SCALE GENOMIC DNA]</scope>
    <source>
        <strain evidence="12 13">DSM 12906</strain>
    </source>
</reference>
<keyword evidence="8" id="KW-1015">Disulfide bond</keyword>
<keyword evidence="3 10" id="KW-0812">Transmembrane</keyword>
<protein>
    <submittedName>
        <fullName evidence="12">Uncharacterized membrane protein</fullName>
    </submittedName>
</protein>
<dbReference type="SMART" id="SM00756">
    <property type="entry name" value="VKc"/>
    <property type="match status" value="1"/>
</dbReference>